<dbReference type="Gene3D" id="3.60.21.10">
    <property type="match status" value="1"/>
</dbReference>
<organism evidence="4 5">
    <name type="scientific">Vanrija albida</name>
    <dbReference type="NCBI Taxonomy" id="181172"/>
    <lineage>
        <taxon>Eukaryota</taxon>
        <taxon>Fungi</taxon>
        <taxon>Dikarya</taxon>
        <taxon>Basidiomycota</taxon>
        <taxon>Agaricomycotina</taxon>
        <taxon>Tremellomycetes</taxon>
        <taxon>Trichosporonales</taxon>
        <taxon>Trichosporonaceae</taxon>
        <taxon>Vanrija</taxon>
    </lineage>
</organism>
<dbReference type="InterPro" id="IPR006179">
    <property type="entry name" value="5_nucleotidase/apyrase"/>
</dbReference>
<dbReference type="PIRSF" id="PIRSF017316">
    <property type="entry name" value="Pesterase_C1039"/>
    <property type="match status" value="1"/>
</dbReference>
<dbReference type="RefSeq" id="XP_069213113.1">
    <property type="nucleotide sequence ID" value="XM_069349569.1"/>
</dbReference>
<dbReference type="InterPro" id="IPR014485">
    <property type="entry name" value="Pesterase_C1039"/>
</dbReference>
<feature type="domain" description="Putative 5'-nucleotidase C-terminal" evidence="3">
    <location>
        <begin position="384"/>
        <end position="586"/>
    </location>
</feature>
<dbReference type="EMBL" id="JBBXJM010000001">
    <property type="protein sequence ID" value="KAL1413169.1"/>
    <property type="molecule type" value="Genomic_DNA"/>
</dbReference>
<dbReference type="Pfam" id="PF00149">
    <property type="entry name" value="Metallophos"/>
    <property type="match status" value="1"/>
</dbReference>
<evidence type="ECO:0008006" key="6">
    <source>
        <dbReference type="Google" id="ProtNLM"/>
    </source>
</evidence>
<reference evidence="4 5" key="1">
    <citation type="submission" date="2023-08" db="EMBL/GenBank/DDBJ databases">
        <title>Annotated Genome Sequence of Vanrija albida AlHP1.</title>
        <authorList>
            <person name="Herzog R."/>
        </authorList>
    </citation>
    <scope>NUCLEOTIDE SEQUENCE [LARGE SCALE GENOMIC DNA]</scope>
    <source>
        <strain evidence="4 5">AlHP1</strain>
    </source>
</reference>
<dbReference type="InterPro" id="IPR029052">
    <property type="entry name" value="Metallo-depent_PP-like"/>
</dbReference>
<dbReference type="GeneID" id="95981961"/>
<evidence type="ECO:0000313" key="4">
    <source>
        <dbReference type="EMBL" id="KAL1413169.1"/>
    </source>
</evidence>
<dbReference type="InterPro" id="IPR036907">
    <property type="entry name" value="5'-Nucleotdase_C_sf"/>
</dbReference>
<feature type="chain" id="PRO_5047208124" description="Calcineurin-like phosphoesterase domain-containing protein" evidence="1">
    <location>
        <begin position="20"/>
        <end position="626"/>
    </location>
</feature>
<evidence type="ECO:0000256" key="1">
    <source>
        <dbReference type="SAM" id="SignalP"/>
    </source>
</evidence>
<protein>
    <recommendedName>
        <fullName evidence="6">Calcineurin-like phosphoesterase domain-containing protein</fullName>
    </recommendedName>
</protein>
<dbReference type="InterPro" id="IPR053828">
    <property type="entry name" value="Nucleosidase_C"/>
</dbReference>
<dbReference type="SUPFAM" id="SSF56300">
    <property type="entry name" value="Metallo-dependent phosphatases"/>
    <property type="match status" value="1"/>
</dbReference>
<accession>A0ABR3QEP1</accession>
<dbReference type="InterPro" id="IPR004843">
    <property type="entry name" value="Calcineurin-like_PHP"/>
</dbReference>
<gene>
    <name evidence="4" type="ORF">Q8F55_000918</name>
</gene>
<evidence type="ECO:0000313" key="5">
    <source>
        <dbReference type="Proteomes" id="UP001565368"/>
    </source>
</evidence>
<sequence>MALTPALALVLTLPLLAGAAPGPGAARHALDADGDAAAWRSPPVLPVPTRPLPWGDVNFLATSDTHGWLRGHQHNTWPEPNYSGDFGTFASFAEHMRAQADERGVDLLLVDAGDHHDGSGLVSTSPASAVAADNIFAQLTYDVLAIGNHELYKYESALDVYEHNQKGRWAGRYLTSNVNITVEERGRAVSVPVAERFAKFETRQGRRVTAFGVLFDFKAHDRNLTVQAPTKLAREAWFLDAIAEAPDFFLLVGHMPGRGLTSEWSPLFDAIRALHPTVPVFVFGGHTHVRDCVQYDDRSIALVPGRYLETIGFVSSSLPGAEDDGGALDMNRRYLDANDVTYQYHTGTDEDTFHTPVGRNISSALAQLAQELQIDIPFGTVPHDYFLARHPYGHPRSVLTLIAEKILPEVLEDQKRRGPRIIIGNAGTLRFDVFKGPFDRNDELTVSPFTSAFLYTRLPAFLATEVFAEMNRAGASKLLPTTAREDVEARATRIYNDWLADQWDEHVAATLLGADDDALAFGSPDKKPHTLGYVTRDACKGRGDDIPHIPVPFSRDQVDFIMSPPPDAPDDEVVDVVVMDFAMDDFLTAVHTVDPTSKLTLDDFEPYAEGTLVNAVFGKYASREWE</sequence>
<proteinExistence type="predicted"/>
<dbReference type="Gene3D" id="3.90.780.10">
    <property type="entry name" value="5'-Nucleotidase, C-terminal domain"/>
    <property type="match status" value="1"/>
</dbReference>
<comment type="caution">
    <text evidence="4">The sequence shown here is derived from an EMBL/GenBank/DDBJ whole genome shotgun (WGS) entry which is preliminary data.</text>
</comment>
<name>A0ABR3QEP1_9TREE</name>
<feature type="domain" description="Calcineurin-like phosphoesterase" evidence="2">
    <location>
        <begin position="58"/>
        <end position="289"/>
    </location>
</feature>
<evidence type="ECO:0000259" key="2">
    <source>
        <dbReference type="Pfam" id="PF00149"/>
    </source>
</evidence>
<feature type="signal peptide" evidence="1">
    <location>
        <begin position="1"/>
        <end position="19"/>
    </location>
</feature>
<dbReference type="SUPFAM" id="SSF55816">
    <property type="entry name" value="5'-nucleotidase (syn. UDP-sugar hydrolase), C-terminal domain"/>
    <property type="match status" value="1"/>
</dbReference>
<dbReference type="Pfam" id="PF21953">
    <property type="entry name" value="NadN_nucleosid_C"/>
    <property type="match status" value="1"/>
</dbReference>
<keyword evidence="1" id="KW-0732">Signal</keyword>
<dbReference type="PANTHER" id="PTHR11575">
    <property type="entry name" value="5'-NUCLEOTIDASE-RELATED"/>
    <property type="match status" value="1"/>
</dbReference>
<dbReference type="PANTHER" id="PTHR11575:SF22">
    <property type="entry name" value="ADL392WP"/>
    <property type="match status" value="1"/>
</dbReference>
<dbReference type="Proteomes" id="UP001565368">
    <property type="component" value="Unassembled WGS sequence"/>
</dbReference>
<evidence type="ECO:0000259" key="3">
    <source>
        <dbReference type="Pfam" id="PF21953"/>
    </source>
</evidence>
<keyword evidence="5" id="KW-1185">Reference proteome</keyword>